<dbReference type="CDD" id="cd06225">
    <property type="entry name" value="HAMP"/>
    <property type="match status" value="1"/>
</dbReference>
<dbReference type="InterPro" id="IPR033479">
    <property type="entry name" value="dCache_1"/>
</dbReference>
<evidence type="ECO:0000256" key="12">
    <source>
        <dbReference type="SAM" id="Phobius"/>
    </source>
</evidence>
<comment type="similarity">
    <text evidence="9">Belongs to the methyl-accepting chemotaxis (MCP) protein family.</text>
</comment>
<dbReference type="Gene3D" id="3.30.450.20">
    <property type="entry name" value="PAS domain"/>
    <property type="match status" value="2"/>
</dbReference>
<feature type="domain" description="HAMP" evidence="14">
    <location>
        <begin position="316"/>
        <end position="370"/>
    </location>
</feature>
<dbReference type="SUPFAM" id="SSF58104">
    <property type="entry name" value="Methyl-accepting chemotaxis protein (MCP) signaling domain"/>
    <property type="match status" value="1"/>
</dbReference>
<evidence type="ECO:0000256" key="4">
    <source>
        <dbReference type="ARBA" id="ARBA00022500"/>
    </source>
</evidence>
<keyword evidence="4" id="KW-0145">Chemotaxis</keyword>
<dbReference type="SMART" id="SM00283">
    <property type="entry name" value="MA"/>
    <property type="match status" value="1"/>
</dbReference>
<evidence type="ECO:0000256" key="5">
    <source>
        <dbReference type="ARBA" id="ARBA00022692"/>
    </source>
</evidence>
<reference evidence="16" key="1">
    <citation type="submission" date="2006-10" db="EMBL/GenBank/DDBJ databases">
        <authorList>
            <person name="Heidelberg J."/>
            <person name="Sebastian Y."/>
        </authorList>
    </citation>
    <scope>NUCLEOTIDE SEQUENCE [LARGE SCALE GENOMIC DNA]</scope>
    <source>
        <strain evidence="16">EX25</strain>
    </source>
</reference>
<dbReference type="InterPro" id="IPR003660">
    <property type="entry name" value="HAMP_dom"/>
</dbReference>
<gene>
    <name evidence="15" type="ORF">VEx25_B0095</name>
</gene>
<organism evidence="15 16">
    <name type="scientific">Vibrio antiquarius (strain Ex25)</name>
    <dbReference type="NCBI Taxonomy" id="150340"/>
    <lineage>
        <taxon>Bacteria</taxon>
        <taxon>Pseudomonadati</taxon>
        <taxon>Pseudomonadota</taxon>
        <taxon>Gammaproteobacteria</taxon>
        <taxon>Vibrionales</taxon>
        <taxon>Vibrionaceae</taxon>
        <taxon>Vibrio</taxon>
        <taxon>Vibrio diabolicus subgroup</taxon>
    </lineage>
</organism>
<dbReference type="Pfam" id="PF00672">
    <property type="entry name" value="HAMP"/>
    <property type="match status" value="1"/>
</dbReference>
<accession>A0ABM9WX89</accession>
<keyword evidence="7 12" id="KW-0472">Membrane</keyword>
<evidence type="ECO:0000256" key="11">
    <source>
        <dbReference type="SAM" id="MobiDB-lite"/>
    </source>
</evidence>
<evidence type="ECO:0000256" key="6">
    <source>
        <dbReference type="ARBA" id="ARBA00022989"/>
    </source>
</evidence>
<dbReference type="Gene3D" id="1.10.287.950">
    <property type="entry name" value="Methyl-accepting chemotaxis protein"/>
    <property type="match status" value="1"/>
</dbReference>
<dbReference type="SMART" id="SM00304">
    <property type="entry name" value="HAMP"/>
    <property type="match status" value="2"/>
</dbReference>
<keyword evidence="6 12" id="KW-1133">Transmembrane helix</keyword>
<dbReference type="SUPFAM" id="SSF103190">
    <property type="entry name" value="Sensory domain-like"/>
    <property type="match status" value="1"/>
</dbReference>
<feature type="region of interest" description="Disordered" evidence="11">
    <location>
        <begin position="422"/>
        <end position="443"/>
    </location>
</feature>
<keyword evidence="5 12" id="KW-0812">Transmembrane</keyword>
<evidence type="ECO:0000256" key="10">
    <source>
        <dbReference type="PROSITE-ProRule" id="PRU00284"/>
    </source>
</evidence>
<feature type="domain" description="Methyl-accepting transducer" evidence="13">
    <location>
        <begin position="375"/>
        <end position="611"/>
    </location>
</feature>
<dbReference type="CDD" id="cd12912">
    <property type="entry name" value="PDC2_MCP_like"/>
    <property type="match status" value="1"/>
</dbReference>
<dbReference type="InterPro" id="IPR029151">
    <property type="entry name" value="Sensor-like_sf"/>
</dbReference>
<evidence type="ECO:0000256" key="8">
    <source>
        <dbReference type="ARBA" id="ARBA00023224"/>
    </source>
</evidence>
<dbReference type="PANTHER" id="PTHR32089:SF117">
    <property type="entry name" value="METHYL ACCEPTING SENSORY TRANSDUCER WITH CACHE_1 SMALL MOLECULE BINDING DOMAIN"/>
    <property type="match status" value="1"/>
</dbReference>
<evidence type="ECO:0000256" key="1">
    <source>
        <dbReference type="ARBA" id="ARBA00004533"/>
    </source>
</evidence>
<dbReference type="CDD" id="cd12913">
    <property type="entry name" value="PDC1_MCP_like"/>
    <property type="match status" value="1"/>
</dbReference>
<evidence type="ECO:0000256" key="9">
    <source>
        <dbReference type="ARBA" id="ARBA00029447"/>
    </source>
</evidence>
<dbReference type="EMBL" id="DS267811">
    <property type="protein sequence ID" value="EDN58035.1"/>
    <property type="molecule type" value="Genomic_DNA"/>
</dbReference>
<evidence type="ECO:0000256" key="2">
    <source>
        <dbReference type="ARBA" id="ARBA00004651"/>
    </source>
</evidence>
<dbReference type="Pfam" id="PF02743">
    <property type="entry name" value="dCache_1"/>
    <property type="match status" value="1"/>
</dbReference>
<feature type="transmembrane region" description="Helical" evidence="12">
    <location>
        <begin position="29"/>
        <end position="49"/>
    </location>
</feature>
<dbReference type="Pfam" id="PF00015">
    <property type="entry name" value="MCPsignal"/>
    <property type="match status" value="1"/>
</dbReference>
<evidence type="ECO:0000259" key="13">
    <source>
        <dbReference type="PROSITE" id="PS50111"/>
    </source>
</evidence>
<evidence type="ECO:0000259" key="14">
    <source>
        <dbReference type="PROSITE" id="PS50885"/>
    </source>
</evidence>
<feature type="transmembrane region" description="Helical" evidence="12">
    <location>
        <begin position="296"/>
        <end position="319"/>
    </location>
</feature>
<name>A0ABM9WX89_VIBAE</name>
<keyword evidence="3" id="KW-1003">Cell membrane</keyword>
<evidence type="ECO:0000313" key="15">
    <source>
        <dbReference type="EMBL" id="EDN58035.1"/>
    </source>
</evidence>
<dbReference type="InterPro" id="IPR004089">
    <property type="entry name" value="MCPsignal_dom"/>
</dbReference>
<dbReference type="PROSITE" id="PS50885">
    <property type="entry name" value="HAMP"/>
    <property type="match status" value="1"/>
</dbReference>
<evidence type="ECO:0000256" key="3">
    <source>
        <dbReference type="ARBA" id="ARBA00022475"/>
    </source>
</evidence>
<sequence>MKKCVIFTHLNCSPNSKTINMKLSLKQKLIGASLSAVVVMATALTWLSAGQLFDQTRSGVYSRAQSLSTTASEGISDWVNIRKDIATAFNDYSTEQDVVPFLQQARKAGGFDDIFLGTPNGDMYRSHPERNRADYDPRTRPWYKDANAAGKQIITAAYQDAITNALLVTIAEPVMKNGQFVGVVGADVLIDQLISDVINLDAGENAHAMLIDMNEGTFLAHPDKSLTLKPITSVLKDFSEEAIERAADEGRIEDTVIKGKEKLYYFNKVPGTHWMFAIEMDRATEEAGHAVLLRDLLITAVMITIVVILAVSWLVGFLFRDLSRVSNALEEIASGEGDLTQRLEPRSDDEVGKLAENFNRFVGNMHTMVTKLSHVSSALSEQARTTAQQAEERSQRISYQQDEINMVATAVNEMAAATQEIAGNADSTASNSEEAVQACSHGSSQVTQTQGSIQNLAQEVQVATDVIQELEAHGNSINTILSTIQGIAEQTNLLALNAAIEAARAGEQGRGFAVVADEVRVLSQRTHASTQEIQETIEMLQGTTAKAVGIMGDSRRLADTSVDDANAAAASLTQIHTAVERISDMATQIASAAEEQASVTTEITRNTEGIRDVSNELSVEAHQAAEQAAHLSELSHELEQEIQRFKL</sequence>
<proteinExistence type="inferred from homology"/>
<keyword evidence="8 10" id="KW-0807">Transducer</keyword>
<protein>
    <submittedName>
        <fullName evidence="15">Methyl-accepting chemotaxis protein</fullName>
    </submittedName>
</protein>
<dbReference type="PANTHER" id="PTHR32089">
    <property type="entry name" value="METHYL-ACCEPTING CHEMOTAXIS PROTEIN MCPB"/>
    <property type="match status" value="1"/>
</dbReference>
<keyword evidence="16" id="KW-1185">Reference proteome</keyword>
<feature type="compositionally biased region" description="Polar residues" evidence="11">
    <location>
        <begin position="425"/>
        <end position="443"/>
    </location>
</feature>
<dbReference type="PROSITE" id="PS50111">
    <property type="entry name" value="CHEMOTAXIS_TRANSDUC_2"/>
    <property type="match status" value="1"/>
</dbReference>
<evidence type="ECO:0000313" key="16">
    <source>
        <dbReference type="Proteomes" id="UP000242664"/>
    </source>
</evidence>
<evidence type="ECO:0000256" key="7">
    <source>
        <dbReference type="ARBA" id="ARBA00023136"/>
    </source>
</evidence>
<dbReference type="CDD" id="cd11386">
    <property type="entry name" value="MCP_signal"/>
    <property type="match status" value="1"/>
</dbReference>
<comment type="subcellular location">
    <subcellularLocation>
        <location evidence="1">Cell inner membrane</location>
    </subcellularLocation>
    <subcellularLocation>
        <location evidence="2">Cell membrane</location>
        <topology evidence="2">Multi-pass membrane protein</topology>
    </subcellularLocation>
</comment>
<dbReference type="Proteomes" id="UP000242664">
    <property type="component" value="Unassembled WGS sequence"/>
</dbReference>